<proteinExistence type="predicted"/>
<feature type="region of interest" description="Disordered" evidence="1">
    <location>
        <begin position="392"/>
        <end position="418"/>
    </location>
</feature>
<dbReference type="Proteomes" id="UP000678499">
    <property type="component" value="Unassembled WGS sequence"/>
</dbReference>
<name>A0A7R9GHT8_9CRUS</name>
<evidence type="ECO:0000313" key="3">
    <source>
        <dbReference type="Proteomes" id="UP000678499"/>
    </source>
</evidence>
<feature type="compositionally biased region" description="Polar residues" evidence="1">
    <location>
        <begin position="400"/>
        <end position="418"/>
    </location>
</feature>
<feature type="region of interest" description="Disordered" evidence="1">
    <location>
        <begin position="203"/>
        <end position="228"/>
    </location>
</feature>
<dbReference type="EMBL" id="OA884568">
    <property type="protein sequence ID" value="CAD7280986.1"/>
    <property type="molecule type" value="Genomic_DNA"/>
</dbReference>
<sequence length="689" mass="77299">MLMYFELVFLEEIENRGFTQLSVMEKTQRLCLFQPIEKNYELLDDVRVAVFGLNQIATEDMPKAFWDEFPPQAVLVIKNLETSDRAIQADQVLEKLLAWGFREKPSSAEIDEFPCSITSCLYNENASLRWTMHASPDQKETWEFHSWFQANVHGKCKHTALFREETVLDNFKQQLPDEEVSCEAGSPEPAAGEFVATIKVNEAAAKDDESGTPTISKGEMTQEESDPSLGSLGTLFSHCTFFPGFSQLLAMEKTQRLCLLKQIGRHGYQLGDGGIAIFGLDQIPIADMPKAFWDEFPPQDVLPFKNPENSDVRPNFYKFHLNTTGFPKLGEFLTLKRSFYGGVEMVHLEVIRGEKVSHSFKQQHPVKEASCEAGSPEPAVAKVAVTIEMSEAAAKDDESGNPTTSRELMQEDSQPSMGSTTFHAVQEVVINGLGLEGEKQDVAPSLMTSEALRPVPSKKELTIFVLIYSFVLQFLPGIKIPVMEKEQRLCLIIYVGKSDYQLGYEGVAVVGLDLIPYEDMPEKFWDEFPPREILPFRNPASSDQAIPADDVLEKLFAWGFRDKPICSKEHTFPCCKKECLVGMKRPYCGRMNLPDTTWLPKLEEFLSCKAYSSQPREYSFYELYRAEMVPLDDLKQQLPEIPSDAGSSEPSAVLLNSAATIKMSEAAVAEDNESDSSSTSSSETPQEEP</sequence>
<dbReference type="EMBL" id="CAJPEX010002531">
    <property type="protein sequence ID" value="CAG0921138.1"/>
    <property type="molecule type" value="Genomic_DNA"/>
</dbReference>
<evidence type="ECO:0000313" key="2">
    <source>
        <dbReference type="EMBL" id="CAD7280986.1"/>
    </source>
</evidence>
<accession>A0A7R9GHT8</accession>
<dbReference type="AlphaFoldDB" id="A0A7R9GHT8"/>
<evidence type="ECO:0000256" key="1">
    <source>
        <dbReference type="SAM" id="MobiDB-lite"/>
    </source>
</evidence>
<reference evidence="2" key="1">
    <citation type="submission" date="2020-11" db="EMBL/GenBank/DDBJ databases">
        <authorList>
            <person name="Tran Van P."/>
        </authorList>
    </citation>
    <scope>NUCLEOTIDE SEQUENCE</scope>
</reference>
<keyword evidence="3" id="KW-1185">Reference proteome</keyword>
<protein>
    <submittedName>
        <fullName evidence="2">Uncharacterized protein</fullName>
    </submittedName>
</protein>
<organism evidence="2">
    <name type="scientific">Notodromas monacha</name>
    <dbReference type="NCBI Taxonomy" id="399045"/>
    <lineage>
        <taxon>Eukaryota</taxon>
        <taxon>Metazoa</taxon>
        <taxon>Ecdysozoa</taxon>
        <taxon>Arthropoda</taxon>
        <taxon>Crustacea</taxon>
        <taxon>Oligostraca</taxon>
        <taxon>Ostracoda</taxon>
        <taxon>Podocopa</taxon>
        <taxon>Podocopida</taxon>
        <taxon>Cypridocopina</taxon>
        <taxon>Cypridoidea</taxon>
        <taxon>Cyprididae</taxon>
        <taxon>Notodromas</taxon>
    </lineage>
</organism>
<feature type="compositionally biased region" description="Low complexity" evidence="1">
    <location>
        <begin position="675"/>
        <end position="689"/>
    </location>
</feature>
<feature type="region of interest" description="Disordered" evidence="1">
    <location>
        <begin position="664"/>
        <end position="689"/>
    </location>
</feature>
<gene>
    <name evidence="2" type="ORF">NMOB1V02_LOCUS8641</name>
</gene>